<dbReference type="InterPro" id="IPR013094">
    <property type="entry name" value="AB_hydrolase_3"/>
</dbReference>
<gene>
    <name evidence="3" type="ORF">J3D65DRAFT_647197</name>
</gene>
<keyword evidence="4" id="KW-1185">Reference proteome</keyword>
<proteinExistence type="predicted"/>
<evidence type="ECO:0000256" key="1">
    <source>
        <dbReference type="ARBA" id="ARBA00022801"/>
    </source>
</evidence>
<dbReference type="SUPFAM" id="SSF53474">
    <property type="entry name" value="alpha/beta-Hydrolases"/>
    <property type="match status" value="1"/>
</dbReference>
<organism evidence="3 4">
    <name type="scientific">Phyllosticta citribraziliensis</name>
    <dbReference type="NCBI Taxonomy" id="989973"/>
    <lineage>
        <taxon>Eukaryota</taxon>
        <taxon>Fungi</taxon>
        <taxon>Dikarya</taxon>
        <taxon>Ascomycota</taxon>
        <taxon>Pezizomycotina</taxon>
        <taxon>Dothideomycetes</taxon>
        <taxon>Dothideomycetes incertae sedis</taxon>
        <taxon>Botryosphaeriales</taxon>
        <taxon>Phyllostictaceae</taxon>
        <taxon>Phyllosticta</taxon>
    </lineage>
</organism>
<sequence length="327" mass="36232">MSLASDLVLDAFKFDPKAISRQTIELNEACEANSEAARFWHEVPKEHRPRLPLQIGAAQYREMRRNGEGSLPKVVVLESGVNFKIPSREVGREIRCRLSKPEGGQVKGVMMHLHGGGWVFKGEDSNDELLKWMADNCGLAVSIPNCIDAAEWLVRIARPNYGAHLQFIGGESAGAHLSVVTALHPHRAQPSFALKGLILHYGIYELATLLPAVHLCDKNLVTDRPNIELCINTFLPDHSIEQRRNPSISPIYARLSRGALPPALFKVGTEDPMVDDSIMMAAKWQMSGKEAVLKLYPGAPHGFTFYPYSEAATSLGDKKRFVPSKME</sequence>
<evidence type="ECO:0000259" key="2">
    <source>
        <dbReference type="Pfam" id="PF07859"/>
    </source>
</evidence>
<dbReference type="EMBL" id="JBBPEH010000009">
    <property type="protein sequence ID" value="KAK7534301.1"/>
    <property type="molecule type" value="Genomic_DNA"/>
</dbReference>
<dbReference type="GeneID" id="92035236"/>
<dbReference type="RefSeq" id="XP_066653340.1">
    <property type="nucleotide sequence ID" value="XM_066802330.1"/>
</dbReference>
<dbReference type="PANTHER" id="PTHR48081">
    <property type="entry name" value="AB HYDROLASE SUPERFAMILY PROTEIN C4A8.06C"/>
    <property type="match status" value="1"/>
</dbReference>
<accession>A0ABR1LIE7</accession>
<dbReference type="Gene3D" id="3.40.50.1820">
    <property type="entry name" value="alpha/beta hydrolase"/>
    <property type="match status" value="1"/>
</dbReference>
<name>A0ABR1LIE7_9PEZI</name>
<dbReference type="Proteomes" id="UP001360953">
    <property type="component" value="Unassembled WGS sequence"/>
</dbReference>
<dbReference type="Pfam" id="PF07859">
    <property type="entry name" value="Abhydrolase_3"/>
    <property type="match status" value="1"/>
</dbReference>
<dbReference type="GO" id="GO:0016787">
    <property type="term" value="F:hydrolase activity"/>
    <property type="evidence" value="ECO:0007669"/>
    <property type="project" value="UniProtKB-KW"/>
</dbReference>
<reference evidence="3 4" key="1">
    <citation type="submission" date="2024-04" db="EMBL/GenBank/DDBJ databases">
        <title>Phyllosticta paracitricarpa is synonymous to the EU quarantine fungus P. citricarpa based on phylogenomic analyses.</title>
        <authorList>
            <consortium name="Lawrence Berkeley National Laboratory"/>
            <person name="Van ingen-buijs V.A."/>
            <person name="Van westerhoven A.C."/>
            <person name="Haridas S."/>
            <person name="Skiadas P."/>
            <person name="Martin F."/>
            <person name="Groenewald J.Z."/>
            <person name="Crous P.W."/>
            <person name="Seidl M.F."/>
        </authorList>
    </citation>
    <scope>NUCLEOTIDE SEQUENCE [LARGE SCALE GENOMIC DNA]</scope>
    <source>
        <strain evidence="3 4">CPC 17464</strain>
    </source>
</reference>
<dbReference type="InterPro" id="IPR050300">
    <property type="entry name" value="GDXG_lipolytic_enzyme"/>
</dbReference>
<evidence type="ECO:0000313" key="4">
    <source>
        <dbReference type="Proteomes" id="UP001360953"/>
    </source>
</evidence>
<comment type="caution">
    <text evidence="3">The sequence shown here is derived from an EMBL/GenBank/DDBJ whole genome shotgun (WGS) entry which is preliminary data.</text>
</comment>
<feature type="domain" description="Alpha/beta hydrolase fold-3" evidence="2">
    <location>
        <begin position="110"/>
        <end position="304"/>
    </location>
</feature>
<protein>
    <submittedName>
        <fullName evidence="3">Alpha/Beta hydrolase protein</fullName>
    </submittedName>
</protein>
<keyword evidence="1 3" id="KW-0378">Hydrolase</keyword>
<dbReference type="InterPro" id="IPR029058">
    <property type="entry name" value="AB_hydrolase_fold"/>
</dbReference>
<evidence type="ECO:0000313" key="3">
    <source>
        <dbReference type="EMBL" id="KAK7534301.1"/>
    </source>
</evidence>